<dbReference type="EMBL" id="NMQA01000248">
    <property type="protein sequence ID" value="PLZ96316.1"/>
    <property type="molecule type" value="Genomic_DNA"/>
</dbReference>
<proteinExistence type="predicted"/>
<sequence>MPYQQTVTRPLLKVLSIKAKHDKSHMQFIHASKVIVVTIIFVPARLHHQTSKQQSPGQLHYHLRQRQHPWGIESIGLNIPLKQLH</sequence>
<evidence type="ECO:0000313" key="1">
    <source>
        <dbReference type="EMBL" id="PLZ96316.1"/>
    </source>
</evidence>
<dbReference type="Proteomes" id="UP000235025">
    <property type="component" value="Unassembled WGS sequence"/>
</dbReference>
<comment type="caution">
    <text evidence="1">The sequence shown here is derived from an EMBL/GenBank/DDBJ whole genome shotgun (WGS) entry which is preliminary data.</text>
</comment>
<reference evidence="1 2" key="1">
    <citation type="submission" date="2017-07" db="EMBL/GenBank/DDBJ databases">
        <title>Genomes of Fischerella (Mastigocladus) sp. strains.</title>
        <authorList>
            <person name="Miller S.R."/>
        </authorList>
    </citation>
    <scope>NUCLEOTIDE SEQUENCE [LARGE SCALE GENOMIC DNA]</scope>
    <source>
        <strain evidence="1 2">CCMEE 5268</strain>
    </source>
</reference>
<accession>A0A2N6KCC4</accession>
<evidence type="ECO:0000313" key="2">
    <source>
        <dbReference type="Proteomes" id="UP000235025"/>
    </source>
</evidence>
<protein>
    <submittedName>
        <fullName evidence="1">TetR family transcriptional regulator</fullName>
    </submittedName>
</protein>
<dbReference type="AlphaFoldDB" id="A0A2N6KCC4"/>
<organism evidence="1 2">
    <name type="scientific">Fischerella thermalis CCMEE 5268</name>
    <dbReference type="NCBI Taxonomy" id="2019662"/>
    <lineage>
        <taxon>Bacteria</taxon>
        <taxon>Bacillati</taxon>
        <taxon>Cyanobacteriota</taxon>
        <taxon>Cyanophyceae</taxon>
        <taxon>Nostocales</taxon>
        <taxon>Hapalosiphonaceae</taxon>
        <taxon>Fischerella</taxon>
    </lineage>
</organism>
<gene>
    <name evidence="1" type="ORF">CEN50_19150</name>
</gene>
<name>A0A2N6KCC4_9CYAN</name>